<accession>A0ABT0N192</accession>
<dbReference type="Gene3D" id="3.40.800.10">
    <property type="entry name" value="Ureohydrolase domain"/>
    <property type="match status" value="1"/>
</dbReference>
<evidence type="ECO:0000313" key="6">
    <source>
        <dbReference type="EMBL" id="MCL2912212.1"/>
    </source>
</evidence>
<name>A0ABT0N192_9GAMM</name>
<dbReference type="InterPro" id="IPR023696">
    <property type="entry name" value="Ureohydrolase_dom_sf"/>
</dbReference>
<dbReference type="PANTHER" id="PTHR11358:SF35">
    <property type="entry name" value="FORMIMIDOYLGLUTAMASE"/>
    <property type="match status" value="1"/>
</dbReference>
<dbReference type="SUPFAM" id="SSF52768">
    <property type="entry name" value="Arginase/deacetylase"/>
    <property type="match status" value="1"/>
</dbReference>
<dbReference type="InterPro" id="IPR006035">
    <property type="entry name" value="Ureohydrolase"/>
</dbReference>
<keyword evidence="2" id="KW-0378">Hydrolase</keyword>
<dbReference type="RefSeq" id="WP_249247001.1">
    <property type="nucleotide sequence ID" value="NZ_JAKIKT010000001.1"/>
</dbReference>
<evidence type="ECO:0000256" key="2">
    <source>
        <dbReference type="ARBA" id="ARBA00022801"/>
    </source>
</evidence>
<reference evidence="6 7" key="1">
    <citation type="submission" date="2022-01" db="EMBL/GenBank/DDBJ databases">
        <title>Whole genome-based taxonomy of the Shewanellaceae.</title>
        <authorList>
            <person name="Martin-Rodriguez A.J."/>
        </authorList>
    </citation>
    <scope>NUCLEOTIDE SEQUENCE [LARGE SCALE GENOMIC DNA]</scope>
    <source>
        <strain evidence="6 7">DSM 21332</strain>
    </source>
</reference>
<keyword evidence="4" id="KW-0464">Manganese</keyword>
<keyword evidence="3" id="KW-0369">Histidine metabolism</keyword>
<evidence type="ECO:0000256" key="5">
    <source>
        <dbReference type="PROSITE-ProRule" id="PRU00742"/>
    </source>
</evidence>
<dbReference type="PANTHER" id="PTHR11358">
    <property type="entry name" value="ARGINASE/AGMATINASE"/>
    <property type="match status" value="1"/>
</dbReference>
<dbReference type="Pfam" id="PF00491">
    <property type="entry name" value="Arginase"/>
    <property type="match status" value="1"/>
</dbReference>
<evidence type="ECO:0000313" key="7">
    <source>
        <dbReference type="Proteomes" id="UP001202831"/>
    </source>
</evidence>
<dbReference type="Proteomes" id="UP001202831">
    <property type="component" value="Unassembled WGS sequence"/>
</dbReference>
<evidence type="ECO:0000256" key="1">
    <source>
        <dbReference type="ARBA" id="ARBA00022723"/>
    </source>
</evidence>
<evidence type="ECO:0000256" key="4">
    <source>
        <dbReference type="ARBA" id="ARBA00023211"/>
    </source>
</evidence>
<evidence type="ECO:0000256" key="3">
    <source>
        <dbReference type="ARBA" id="ARBA00022808"/>
    </source>
</evidence>
<proteinExistence type="inferred from homology"/>
<comment type="similarity">
    <text evidence="5">Belongs to the arginase family.</text>
</comment>
<keyword evidence="1" id="KW-0479">Metal-binding</keyword>
<protein>
    <submittedName>
        <fullName evidence="6">Formimidoylglutamase</fullName>
    </submittedName>
</protein>
<gene>
    <name evidence="6" type="ORF">L2725_00200</name>
</gene>
<organism evidence="6 7">
    <name type="scientific">Shewanella corallii</name>
    <dbReference type="NCBI Taxonomy" id="560080"/>
    <lineage>
        <taxon>Bacteria</taxon>
        <taxon>Pseudomonadati</taxon>
        <taxon>Pseudomonadota</taxon>
        <taxon>Gammaproteobacteria</taxon>
        <taxon>Alteromonadales</taxon>
        <taxon>Shewanellaceae</taxon>
        <taxon>Shewanella</taxon>
    </lineage>
</organism>
<dbReference type="CDD" id="cd09988">
    <property type="entry name" value="Formimidoylglutamase"/>
    <property type="match status" value="1"/>
</dbReference>
<dbReference type="PROSITE" id="PS51409">
    <property type="entry name" value="ARGINASE_2"/>
    <property type="match status" value="1"/>
</dbReference>
<keyword evidence="7" id="KW-1185">Reference proteome</keyword>
<sequence length="335" mass="35757">MDALTLFPKELLDSLISPRPGETKLGQCFALLDSFTPQALNQAKANGARYALLGVSEDVGPRANLGQGGADHSFTPAIKAFANLQSNRFFDGEQCLLVGHISLSHPQIEDELDALRLAVAQLDDAVTQTVTMLLTAGLVPVVIGGGHNNAYGLLRATSEHHGKGVAAVNLDPHCDFRPLEGRHSGNGFSYAADQGYLAQYHILGLHEQKNSEASLQQLEAFGGSWHSFQDIWVRRTISLENALTQIIEANNKQPVGLELDLDAISELPSSAITFAGVPLTDACHYISSLATHCPCAYLHLAEAAPARHPAGIEAGKRVTGQAIAELLLAYMSGKP</sequence>
<dbReference type="EMBL" id="JAKIKT010000001">
    <property type="protein sequence ID" value="MCL2912212.1"/>
    <property type="molecule type" value="Genomic_DNA"/>
</dbReference>
<comment type="caution">
    <text evidence="6">The sequence shown here is derived from an EMBL/GenBank/DDBJ whole genome shotgun (WGS) entry which is preliminary data.</text>
</comment>